<dbReference type="KEGG" id="ptq:P700755_001623"/>
<dbReference type="PROSITE" id="PS00101">
    <property type="entry name" value="HEXAPEP_TRANSFERASES"/>
    <property type="match status" value="1"/>
</dbReference>
<name>K4IFB5_PSYTT</name>
<dbReference type="GO" id="GO:0016746">
    <property type="term" value="F:acyltransferase activity"/>
    <property type="evidence" value="ECO:0007669"/>
    <property type="project" value="UniProtKB-KW"/>
</dbReference>
<organism evidence="5 6">
    <name type="scientific">Psychroflexus torquis (strain ATCC 700755 / CIP 106069 / ACAM 623)</name>
    <dbReference type="NCBI Taxonomy" id="313595"/>
    <lineage>
        <taxon>Bacteria</taxon>
        <taxon>Pseudomonadati</taxon>
        <taxon>Bacteroidota</taxon>
        <taxon>Flavobacteriia</taxon>
        <taxon>Flavobacteriales</taxon>
        <taxon>Flavobacteriaceae</taxon>
        <taxon>Psychroflexus</taxon>
    </lineage>
</organism>
<evidence type="ECO:0000256" key="3">
    <source>
        <dbReference type="ARBA" id="ARBA00022737"/>
    </source>
</evidence>
<accession>K4IFB5</accession>
<dbReference type="Gene3D" id="2.160.10.10">
    <property type="entry name" value="Hexapeptide repeat proteins"/>
    <property type="match status" value="1"/>
</dbReference>
<dbReference type="PANTHER" id="PTHR43300:SF4">
    <property type="entry name" value="ACYL-[ACYL-CARRIER-PROTEIN]--UDP-N-ACETYLGLUCOSAMINE O-ACYLTRANSFERASE"/>
    <property type="match status" value="1"/>
</dbReference>
<protein>
    <submittedName>
        <fullName evidence="5">dTDP-D-Fucp3N transacetylase FdtB</fullName>
    </submittedName>
</protein>
<keyword evidence="6" id="KW-1185">Reference proteome</keyword>
<dbReference type="InterPro" id="IPR011004">
    <property type="entry name" value="Trimer_LpxA-like_sf"/>
</dbReference>
<dbReference type="eggNOG" id="COG0110">
    <property type="taxonomic scope" value="Bacteria"/>
</dbReference>
<dbReference type="Proteomes" id="UP000008514">
    <property type="component" value="Chromosome"/>
</dbReference>
<dbReference type="HOGENOM" id="CLU_051638_9_1_10"/>
<keyword evidence="3" id="KW-0677">Repeat</keyword>
<dbReference type="PANTHER" id="PTHR43300">
    <property type="entry name" value="ACETYLTRANSFERASE"/>
    <property type="match status" value="1"/>
</dbReference>
<dbReference type="Pfam" id="PF00132">
    <property type="entry name" value="Hexapep"/>
    <property type="match status" value="2"/>
</dbReference>
<dbReference type="InterPro" id="IPR018357">
    <property type="entry name" value="Hexapep_transf_CS"/>
</dbReference>
<evidence type="ECO:0000313" key="6">
    <source>
        <dbReference type="Proteomes" id="UP000008514"/>
    </source>
</evidence>
<dbReference type="OrthoDB" id="9801697at2"/>
<dbReference type="RefSeq" id="WP_015024090.1">
    <property type="nucleotide sequence ID" value="NC_018721.1"/>
</dbReference>
<keyword evidence="2" id="KW-0808">Transferase</keyword>
<dbReference type="CDD" id="cd03358">
    <property type="entry name" value="LbH_WxcM_N_like"/>
    <property type="match status" value="1"/>
</dbReference>
<proteinExistence type="inferred from homology"/>
<reference evidence="5" key="1">
    <citation type="submission" date="2006-03" db="EMBL/GenBank/DDBJ databases">
        <authorList>
            <person name="Bowman J."/>
            <person name="Ferriera S."/>
            <person name="Johnson J."/>
            <person name="Kravitz S."/>
            <person name="Halpern A."/>
            <person name="Remington K."/>
            <person name="Beeson K."/>
            <person name="Tran B."/>
            <person name="Rogers Y.-H."/>
            <person name="Friedman R."/>
            <person name="Venter J.C."/>
        </authorList>
    </citation>
    <scope>NUCLEOTIDE SEQUENCE [LARGE SCALE GENOMIC DNA]</scope>
    <source>
        <strain evidence="5">ATCC 700755</strain>
    </source>
</reference>
<evidence type="ECO:0000313" key="5">
    <source>
        <dbReference type="EMBL" id="AFU68493.1"/>
    </source>
</evidence>
<keyword evidence="4" id="KW-0012">Acyltransferase</keyword>
<dbReference type="InterPro" id="IPR050179">
    <property type="entry name" value="Trans_hexapeptide_repeat"/>
</dbReference>
<dbReference type="SUPFAM" id="SSF51161">
    <property type="entry name" value="Trimeric LpxA-like enzymes"/>
    <property type="match status" value="1"/>
</dbReference>
<evidence type="ECO:0000256" key="1">
    <source>
        <dbReference type="ARBA" id="ARBA00007274"/>
    </source>
</evidence>
<sequence length="180" mass="19586">MIHNLADVQSKSIGENTDIWQFSVVLKGAIIGSNCNINCNVFVENDVEIGNNVTVKSGVQLWDGLRIKDNVFIGPNVTFTNDKKPRSKVYPVEFPHIIIEQFASIGANATILPSINVGKYAMIGAGAVVTKNVLAHQVVIGNPAKLIGYITPDSIRVSVALLGEDGFNYKYESENLIKLK</sequence>
<dbReference type="EMBL" id="CP003879">
    <property type="protein sequence ID" value="AFU68493.1"/>
    <property type="molecule type" value="Genomic_DNA"/>
</dbReference>
<dbReference type="STRING" id="313595.P700755_001623"/>
<evidence type="ECO:0000256" key="2">
    <source>
        <dbReference type="ARBA" id="ARBA00022679"/>
    </source>
</evidence>
<comment type="similarity">
    <text evidence="1">Belongs to the transferase hexapeptide repeat family.</text>
</comment>
<gene>
    <name evidence="5" type="ordered locus">P700755_001623</name>
</gene>
<dbReference type="AlphaFoldDB" id="K4IFB5"/>
<evidence type="ECO:0000256" key="4">
    <source>
        <dbReference type="ARBA" id="ARBA00023315"/>
    </source>
</evidence>
<reference evidence="5" key="2">
    <citation type="submission" date="2012-09" db="EMBL/GenBank/DDBJ databases">
        <title>The complete sequence of Psychroflexus torquis an extreme psychrophile from sea-ice that is stimulated by light.</title>
        <authorList>
            <person name="Feng S."/>
            <person name="Powell S.M."/>
            <person name="Bowman J.P."/>
        </authorList>
    </citation>
    <scope>NUCLEOTIDE SEQUENCE [LARGE SCALE GENOMIC DNA]</scope>
    <source>
        <strain evidence="5">ATCC 700755</strain>
    </source>
</reference>
<dbReference type="InterPro" id="IPR001451">
    <property type="entry name" value="Hexapep"/>
</dbReference>